<dbReference type="GO" id="GO:0016740">
    <property type="term" value="F:transferase activity"/>
    <property type="evidence" value="ECO:0007669"/>
    <property type="project" value="UniProtKB-KW"/>
</dbReference>
<evidence type="ECO:0000259" key="1">
    <source>
        <dbReference type="Pfam" id="PF01755"/>
    </source>
</evidence>
<sequence>MENLTNIYCINVRSSTDRRKRMVNRFETSGILDKVTFIDAIPSNSGLIDYYAGYTSNEKEKDKIKRNVISCKASHIKAIRQFLSDAPSIYFEGENENIVNNYGIICEDDIMLSNDFLRRYEETIQNLPDNTPLICLSYLIWQYGDIKWSGKDRNIENICNIGKDVWGTQMYMISREYAIKVINKYDKDNHTLQSENSGHILTSELITRKSGGYIAYPPLAIEDCIFSSIAYVDHTRSNHIQALKSFGYENYNKGELDESSPLSNK</sequence>
<evidence type="ECO:0000313" key="2">
    <source>
        <dbReference type="EMBL" id="QBK89958.1"/>
    </source>
</evidence>
<keyword evidence="2" id="KW-0808">Transferase</keyword>
<gene>
    <name evidence="2" type="ORF">LCPAC101_02410</name>
</gene>
<dbReference type="EMBL" id="MK500449">
    <property type="protein sequence ID" value="QBK89958.1"/>
    <property type="molecule type" value="Genomic_DNA"/>
</dbReference>
<dbReference type="Pfam" id="PF01755">
    <property type="entry name" value="Glyco_transf_25"/>
    <property type="match status" value="1"/>
</dbReference>
<name>A0A481Z4I8_9VIRU</name>
<proteinExistence type="predicted"/>
<feature type="domain" description="Glycosyl transferase family 25" evidence="1">
    <location>
        <begin position="6"/>
        <end position="186"/>
    </location>
</feature>
<reference evidence="2" key="1">
    <citation type="journal article" date="2019" name="MBio">
        <title>Virus Genomes from Deep Sea Sediments Expand the Ocean Megavirome and Support Independent Origins of Viral Gigantism.</title>
        <authorList>
            <person name="Backstrom D."/>
            <person name="Yutin N."/>
            <person name="Jorgensen S.L."/>
            <person name="Dharamshi J."/>
            <person name="Homa F."/>
            <person name="Zaremba-Niedwiedzka K."/>
            <person name="Spang A."/>
            <person name="Wolf Y.I."/>
            <person name="Koonin E.V."/>
            <person name="Ettema T.J."/>
        </authorList>
    </citation>
    <scope>NUCLEOTIDE SEQUENCE</scope>
</reference>
<protein>
    <submittedName>
        <fullName evidence="2">Glycosyltransferase family 25</fullName>
    </submittedName>
</protein>
<organism evidence="2">
    <name type="scientific">Pithovirus LCPAC101</name>
    <dbReference type="NCBI Taxonomy" id="2506586"/>
    <lineage>
        <taxon>Viruses</taxon>
        <taxon>Pithoviruses</taxon>
    </lineage>
</organism>
<accession>A0A481Z4I8</accession>
<dbReference type="InterPro" id="IPR002654">
    <property type="entry name" value="Glyco_trans_25"/>
</dbReference>